<protein>
    <submittedName>
        <fullName evidence="5">Glycoside hydrolase family 68 protein</fullName>
    </submittedName>
</protein>
<dbReference type="CDD" id="cd08997">
    <property type="entry name" value="GH68"/>
    <property type="match status" value="1"/>
</dbReference>
<dbReference type="GO" id="GO:0009758">
    <property type="term" value="P:carbohydrate utilization"/>
    <property type="evidence" value="ECO:0007669"/>
    <property type="project" value="InterPro"/>
</dbReference>
<evidence type="ECO:0000313" key="6">
    <source>
        <dbReference type="Proteomes" id="UP000292085"/>
    </source>
</evidence>
<feature type="binding site" evidence="2">
    <location>
        <begin position="190"/>
        <end position="191"/>
    </location>
    <ligand>
        <name>substrate</name>
    </ligand>
</feature>
<comment type="similarity">
    <text evidence="1 4">Belongs to the glycosyl hydrolase 68 family.</text>
</comment>
<evidence type="ECO:0000256" key="4">
    <source>
        <dbReference type="RuleBase" id="RU361220"/>
    </source>
</evidence>
<gene>
    <name evidence="5" type="ORF">EWE75_00075</name>
</gene>
<evidence type="ECO:0000256" key="2">
    <source>
        <dbReference type="PIRSR" id="PIRSR603469-2"/>
    </source>
</evidence>
<sequence>MTSAWTRAAVAAIREDGARLPVLTAATIGPVVAGLDLWDMWQIEDADGATLMRDGRAWWFFLAAPREGDPELRHDRARIHLLSHGADGWRDHGPALPDGATPGSREWSGSARLAADGQTLTLYFTAAGDRHGGPRFAQRLFEMHGRLTVSADGARCEGWGAPVEMIVADGHWYARADQDAPVGGGILGFRDPGYVRDPADGNEYVLFTGSAGQDHAAGVIGAARRDGDGWTLLPPLIAAPAVNSELERAHIIVRDGRYYLFWSTQGRRFAEGLVAPTGLYGMVADRLLGPYRPVNGTGLVAGNPPSAPFQAYCWWVTAEGTVASFIDYPGTDDPHDASPHARRARFGGVAAPFFRLRFAGDAVTFG</sequence>
<evidence type="ECO:0000256" key="1">
    <source>
        <dbReference type="ARBA" id="ARBA00006775"/>
    </source>
</evidence>
<keyword evidence="6" id="KW-1185">Reference proteome</keyword>
<organism evidence="5 6">
    <name type="scientific">Sphingomonas populi</name>
    <dbReference type="NCBI Taxonomy" id="2484750"/>
    <lineage>
        <taxon>Bacteria</taxon>
        <taxon>Pseudomonadati</taxon>
        <taxon>Pseudomonadota</taxon>
        <taxon>Alphaproteobacteria</taxon>
        <taxon>Sphingomonadales</taxon>
        <taxon>Sphingomonadaceae</taxon>
        <taxon>Sphingomonas</taxon>
    </lineage>
</organism>
<evidence type="ECO:0000256" key="3">
    <source>
        <dbReference type="PIRSR" id="PIRSR603469-4"/>
    </source>
</evidence>
<proteinExistence type="inferred from homology"/>
<accession>A0A4Q6Y809</accession>
<dbReference type="SUPFAM" id="SSF75005">
    <property type="entry name" value="Arabinanase/levansucrase/invertase"/>
    <property type="match status" value="1"/>
</dbReference>
<dbReference type="Gene3D" id="2.115.10.20">
    <property type="entry name" value="Glycosyl hydrolase domain, family 43"/>
    <property type="match status" value="1"/>
</dbReference>
<name>A0A4Q6Y809_9SPHN</name>
<dbReference type="EMBL" id="SGIS01000001">
    <property type="protein sequence ID" value="RZF66532.1"/>
    <property type="molecule type" value="Genomic_DNA"/>
</dbReference>
<dbReference type="Proteomes" id="UP000292085">
    <property type="component" value="Unassembled WGS sequence"/>
</dbReference>
<dbReference type="OrthoDB" id="3359526at2"/>
<feature type="binding site" evidence="2">
    <location>
        <position position="108"/>
    </location>
    <ligand>
        <name>substrate</name>
    </ligand>
</feature>
<dbReference type="AlphaFoldDB" id="A0A4Q6Y809"/>
<evidence type="ECO:0000313" key="5">
    <source>
        <dbReference type="EMBL" id="RZF66532.1"/>
    </source>
</evidence>
<dbReference type="GO" id="GO:0016787">
    <property type="term" value="F:hydrolase activity"/>
    <property type="evidence" value="ECO:0007669"/>
    <property type="project" value="UniProtKB-KW"/>
</dbReference>
<feature type="site" description="Transition state stabilizer" evidence="3">
    <location>
        <position position="191"/>
    </location>
</feature>
<dbReference type="GO" id="GO:0050053">
    <property type="term" value="F:levansucrase activity"/>
    <property type="evidence" value="ECO:0007669"/>
    <property type="project" value="InterPro"/>
</dbReference>
<reference evidence="5 6" key="1">
    <citation type="submission" date="2019-02" db="EMBL/GenBank/DDBJ databases">
        <authorList>
            <person name="Li Y."/>
        </authorList>
    </citation>
    <scope>NUCLEOTIDE SEQUENCE [LARGE SCALE GENOMIC DNA]</scope>
    <source>
        <strain evidence="5 6">3-7</strain>
    </source>
</reference>
<dbReference type="InterPro" id="IPR023296">
    <property type="entry name" value="Glyco_hydro_beta-prop_sf"/>
</dbReference>
<dbReference type="Pfam" id="PF02435">
    <property type="entry name" value="Glyco_hydro_68"/>
    <property type="match status" value="1"/>
</dbReference>
<dbReference type="InterPro" id="IPR003469">
    <property type="entry name" value="Glyco_hydro_68"/>
</dbReference>
<comment type="caution">
    <text evidence="5">The sequence shown here is derived from an EMBL/GenBank/DDBJ whole genome shotgun (WGS) entry which is preliminary data.</text>
</comment>
<feature type="binding site" evidence="2">
    <location>
        <position position="38"/>
    </location>
    <ligand>
        <name>substrate</name>
    </ligand>
</feature>
<keyword evidence="5" id="KW-0378">Hydrolase</keyword>